<accession>A0AC34RIE9</accession>
<dbReference type="Proteomes" id="UP000887576">
    <property type="component" value="Unplaced"/>
</dbReference>
<evidence type="ECO:0000313" key="2">
    <source>
        <dbReference type="WBParaSite" id="JU765_v2.g7054.t1"/>
    </source>
</evidence>
<reference evidence="2" key="1">
    <citation type="submission" date="2022-11" db="UniProtKB">
        <authorList>
            <consortium name="WormBaseParasite"/>
        </authorList>
    </citation>
    <scope>IDENTIFICATION</scope>
</reference>
<evidence type="ECO:0000313" key="1">
    <source>
        <dbReference type="Proteomes" id="UP000887576"/>
    </source>
</evidence>
<protein>
    <submittedName>
        <fullName evidence="2">Uncharacterized protein</fullName>
    </submittedName>
</protein>
<proteinExistence type="predicted"/>
<organism evidence="1 2">
    <name type="scientific">Panagrolaimus sp. JU765</name>
    <dbReference type="NCBI Taxonomy" id="591449"/>
    <lineage>
        <taxon>Eukaryota</taxon>
        <taxon>Metazoa</taxon>
        <taxon>Ecdysozoa</taxon>
        <taxon>Nematoda</taxon>
        <taxon>Chromadorea</taxon>
        <taxon>Rhabditida</taxon>
        <taxon>Tylenchina</taxon>
        <taxon>Panagrolaimomorpha</taxon>
        <taxon>Panagrolaimoidea</taxon>
        <taxon>Panagrolaimidae</taxon>
        <taxon>Panagrolaimus</taxon>
    </lineage>
</organism>
<sequence length="280" mass="32190">MILPPLIDKTVDLTSGITEELEECCFVIKIYSERVEEHSEVVLEVGPVSGSKYELIVDYALVVGNETKFVEKDFWTKKEVLQRISTTEKDVRIVFGVAVHQPLIPENVMEKTTFRYYRILCAGDTFYVNPANLKKYKCEMFDKWYDDEVSHEECSIVQELAPDDLKLLLIACCAYSTIVIHSRNFYELAEIGVNLKIVSVVRAIDAFVMELKTMHVIRKLECCLNYRLTLTADGILKSLRGHLFKLESLHDYLAQNGETEHDLPTDLLAMLDVYDDYVII</sequence>
<dbReference type="WBParaSite" id="JU765_v2.g7054.t1">
    <property type="protein sequence ID" value="JU765_v2.g7054.t1"/>
    <property type="gene ID" value="JU765_v2.g7054"/>
</dbReference>
<name>A0AC34RIE9_9BILA</name>